<accession>A0A0P1B658</accession>
<dbReference type="GeneID" id="36410238"/>
<evidence type="ECO:0000313" key="2">
    <source>
        <dbReference type="Proteomes" id="UP000054928"/>
    </source>
</evidence>
<organism evidence="1 2">
    <name type="scientific">Plasmopara halstedii</name>
    <name type="common">Downy mildew of sunflower</name>
    <dbReference type="NCBI Taxonomy" id="4781"/>
    <lineage>
        <taxon>Eukaryota</taxon>
        <taxon>Sar</taxon>
        <taxon>Stramenopiles</taxon>
        <taxon>Oomycota</taxon>
        <taxon>Peronosporomycetes</taxon>
        <taxon>Peronosporales</taxon>
        <taxon>Peronosporaceae</taxon>
        <taxon>Plasmopara</taxon>
    </lineage>
</organism>
<dbReference type="AlphaFoldDB" id="A0A0P1B658"/>
<reference evidence="2" key="1">
    <citation type="submission" date="2014-09" db="EMBL/GenBank/DDBJ databases">
        <authorList>
            <person name="Sharma Rahul"/>
            <person name="Thines Marco"/>
        </authorList>
    </citation>
    <scope>NUCLEOTIDE SEQUENCE [LARGE SCALE GENOMIC DNA]</scope>
</reference>
<dbReference type="RefSeq" id="XP_024585568.1">
    <property type="nucleotide sequence ID" value="XM_024720362.2"/>
</dbReference>
<sequence>MRLCISNPFKYLVHDMSSTIRCKNRSRRHIAVENRADGPTIQHKRLSKETFEQTCTSPEKLMESYRKIWIETKI</sequence>
<dbReference type="EMBL" id="CCYD01003042">
    <property type="protein sequence ID" value="CEG49199.1"/>
    <property type="molecule type" value="Genomic_DNA"/>
</dbReference>
<protein>
    <submittedName>
        <fullName evidence="1">Uncharacterized protein</fullName>
    </submittedName>
</protein>
<name>A0A0P1B658_PLAHL</name>
<proteinExistence type="predicted"/>
<evidence type="ECO:0000313" key="1">
    <source>
        <dbReference type="EMBL" id="CEG49199.1"/>
    </source>
</evidence>
<dbReference type="Proteomes" id="UP000054928">
    <property type="component" value="Unassembled WGS sequence"/>
</dbReference>
<keyword evidence="2" id="KW-1185">Reference proteome</keyword>